<feature type="domain" description="Response regulatory" evidence="3">
    <location>
        <begin position="4"/>
        <end position="119"/>
    </location>
</feature>
<dbReference type="Proteomes" id="UP001139125">
    <property type="component" value="Unassembled WGS sequence"/>
</dbReference>
<dbReference type="EMBL" id="JANDBC010000003">
    <property type="protein sequence ID" value="MCP9292823.1"/>
    <property type="molecule type" value="Genomic_DNA"/>
</dbReference>
<comment type="caution">
    <text evidence="4">The sequence shown here is derived from an EMBL/GenBank/DDBJ whole genome shotgun (WGS) entry which is preliminary data.</text>
</comment>
<dbReference type="PANTHER" id="PTHR44591">
    <property type="entry name" value="STRESS RESPONSE REGULATOR PROTEIN 1"/>
    <property type="match status" value="1"/>
</dbReference>
<dbReference type="SUPFAM" id="SSF52172">
    <property type="entry name" value="CheY-like"/>
    <property type="match status" value="1"/>
</dbReference>
<dbReference type="AlphaFoldDB" id="A0A9X2L5N6"/>
<keyword evidence="5" id="KW-1185">Reference proteome</keyword>
<dbReference type="PROSITE" id="PS50110">
    <property type="entry name" value="RESPONSE_REGULATORY"/>
    <property type="match status" value="1"/>
</dbReference>
<accession>A0A9X2L5N6</accession>
<feature type="modified residue" description="4-aspartylphosphate" evidence="2">
    <location>
        <position position="52"/>
    </location>
</feature>
<evidence type="ECO:0000256" key="1">
    <source>
        <dbReference type="ARBA" id="ARBA00022553"/>
    </source>
</evidence>
<dbReference type="Gene3D" id="3.40.50.2300">
    <property type="match status" value="1"/>
</dbReference>
<dbReference type="SMART" id="SM00448">
    <property type="entry name" value="REC"/>
    <property type="match status" value="1"/>
</dbReference>
<keyword evidence="1 2" id="KW-0597">Phosphoprotein</keyword>
<dbReference type="InterPro" id="IPR050595">
    <property type="entry name" value="Bact_response_regulator"/>
</dbReference>
<gene>
    <name evidence="4" type="ORF">NM125_14630</name>
</gene>
<dbReference type="PANTHER" id="PTHR44591:SF3">
    <property type="entry name" value="RESPONSE REGULATORY DOMAIN-CONTAINING PROTEIN"/>
    <property type="match status" value="1"/>
</dbReference>
<evidence type="ECO:0000256" key="2">
    <source>
        <dbReference type="PROSITE-ProRule" id="PRU00169"/>
    </source>
</evidence>
<dbReference type="CDD" id="cd00156">
    <property type="entry name" value="REC"/>
    <property type="match status" value="1"/>
</dbReference>
<reference evidence="4" key="1">
    <citation type="submission" date="2022-06" db="EMBL/GenBank/DDBJ databases">
        <title>Gracilimonas sp. CAU 1638 isolated from sea sediment.</title>
        <authorList>
            <person name="Kim W."/>
        </authorList>
    </citation>
    <scope>NUCLEOTIDE SEQUENCE</scope>
    <source>
        <strain evidence="4">CAU 1638</strain>
    </source>
</reference>
<evidence type="ECO:0000259" key="3">
    <source>
        <dbReference type="PROSITE" id="PS50110"/>
    </source>
</evidence>
<name>A0A9X2L5N6_9BACT</name>
<evidence type="ECO:0000313" key="4">
    <source>
        <dbReference type="EMBL" id="MCP9292823.1"/>
    </source>
</evidence>
<dbReference type="InterPro" id="IPR001789">
    <property type="entry name" value="Sig_transdc_resp-reg_receiver"/>
</dbReference>
<proteinExistence type="predicted"/>
<sequence length="311" mass="35522">MNYKVLVIDDDEPIHFMIKNLLKNEFTVLNAHNVQEAIDILSEKDVNLILSDIHMPGISGLEFLESIRLDEKKKKIPVLIMTNLPTIEKEQKAYDLGAADFIKKELLNNDRERVLEIIRMKIVTDIRITGLDEDQSKKKDRLVMKLMETAISGSFSDTVETLGNGLNEIISNKFTGFWMVQNDQSKLLYLGSKNSIKPDNVTDISGQKSFELLKETKEAYMTNHVFNDEKGFFVDFSKKEDLPAEITVPLFAISERELLMNNMNVPADAPMFGVLLMKRSVLFSSTEFELVSRLIKQSGSILYRLYKKANS</sequence>
<dbReference type="InterPro" id="IPR011006">
    <property type="entry name" value="CheY-like_superfamily"/>
</dbReference>
<dbReference type="Pfam" id="PF00072">
    <property type="entry name" value="Response_reg"/>
    <property type="match status" value="1"/>
</dbReference>
<organism evidence="4 5">
    <name type="scientific">Gracilimonas sediminicola</name>
    <dbReference type="NCBI Taxonomy" id="2952158"/>
    <lineage>
        <taxon>Bacteria</taxon>
        <taxon>Pseudomonadati</taxon>
        <taxon>Balneolota</taxon>
        <taxon>Balneolia</taxon>
        <taxon>Balneolales</taxon>
        <taxon>Balneolaceae</taxon>
        <taxon>Gracilimonas</taxon>
    </lineage>
</organism>
<protein>
    <submittedName>
        <fullName evidence="4">Response regulator</fullName>
    </submittedName>
</protein>
<dbReference type="RefSeq" id="WP_255135722.1">
    <property type="nucleotide sequence ID" value="NZ_JANDBC010000003.1"/>
</dbReference>
<evidence type="ECO:0000313" key="5">
    <source>
        <dbReference type="Proteomes" id="UP001139125"/>
    </source>
</evidence>
<dbReference type="GO" id="GO:0000160">
    <property type="term" value="P:phosphorelay signal transduction system"/>
    <property type="evidence" value="ECO:0007669"/>
    <property type="project" value="InterPro"/>
</dbReference>